<dbReference type="EMBL" id="RRYP01018184">
    <property type="protein sequence ID" value="TNV73744.1"/>
    <property type="molecule type" value="Genomic_DNA"/>
</dbReference>
<gene>
    <name evidence="2" type="ORF">FGO68_gene7990</name>
</gene>
<name>A0A8J8SWV2_HALGN</name>
<evidence type="ECO:0000313" key="2">
    <source>
        <dbReference type="EMBL" id="TNV73744.1"/>
    </source>
</evidence>
<keyword evidence="3" id="KW-1185">Reference proteome</keyword>
<reference evidence="2" key="1">
    <citation type="submission" date="2019-06" db="EMBL/GenBank/DDBJ databases">
        <authorList>
            <person name="Zheng W."/>
        </authorList>
    </citation>
    <scope>NUCLEOTIDE SEQUENCE</scope>
    <source>
        <strain evidence="2">QDHG01</strain>
    </source>
</reference>
<comment type="caution">
    <text evidence="2">The sequence shown here is derived from an EMBL/GenBank/DDBJ whole genome shotgun (WGS) entry which is preliminary data.</text>
</comment>
<protein>
    <submittedName>
        <fullName evidence="2">Uncharacterized protein</fullName>
    </submittedName>
</protein>
<dbReference type="AlphaFoldDB" id="A0A8J8SWV2"/>
<proteinExistence type="predicted"/>
<dbReference type="Proteomes" id="UP000785679">
    <property type="component" value="Unassembled WGS sequence"/>
</dbReference>
<accession>A0A8J8SWV2</accession>
<feature type="region of interest" description="Disordered" evidence="1">
    <location>
        <begin position="44"/>
        <end position="107"/>
    </location>
</feature>
<evidence type="ECO:0000313" key="3">
    <source>
        <dbReference type="Proteomes" id="UP000785679"/>
    </source>
</evidence>
<sequence>MLLIIELSVSCHCLLNFEFIKQQLYNINKNEEKSLDQDLRRKPLWQPSHLNHPPWRSSIRRHSAASAHPPENADPRGQRGHPLQLPHLHHKQSYGHQQVPPAVAAAS</sequence>
<evidence type="ECO:0000256" key="1">
    <source>
        <dbReference type="SAM" id="MobiDB-lite"/>
    </source>
</evidence>
<organism evidence="2 3">
    <name type="scientific">Halteria grandinella</name>
    <dbReference type="NCBI Taxonomy" id="5974"/>
    <lineage>
        <taxon>Eukaryota</taxon>
        <taxon>Sar</taxon>
        <taxon>Alveolata</taxon>
        <taxon>Ciliophora</taxon>
        <taxon>Intramacronucleata</taxon>
        <taxon>Spirotrichea</taxon>
        <taxon>Stichotrichia</taxon>
        <taxon>Sporadotrichida</taxon>
        <taxon>Halteriidae</taxon>
        <taxon>Halteria</taxon>
    </lineage>
</organism>